<accession>A0A5C1I0I5</accession>
<dbReference type="OrthoDB" id="597270at2"/>
<keyword evidence="3" id="KW-1185">Reference proteome</keyword>
<dbReference type="SUPFAM" id="SSF53448">
    <property type="entry name" value="Nucleotide-diphospho-sugar transferases"/>
    <property type="match status" value="1"/>
</dbReference>
<proteinExistence type="predicted"/>
<dbReference type="Gene3D" id="3.90.550.10">
    <property type="entry name" value="Spore Coat Polysaccharide Biosynthesis Protein SpsA, Chain A"/>
    <property type="match status" value="1"/>
</dbReference>
<feature type="domain" description="Glycosyltransferase 2-like" evidence="1">
    <location>
        <begin position="6"/>
        <end position="123"/>
    </location>
</feature>
<dbReference type="CDD" id="cd00761">
    <property type="entry name" value="Glyco_tranf_GTA_type"/>
    <property type="match status" value="1"/>
</dbReference>
<reference evidence="2" key="1">
    <citation type="submission" date="2019-08" db="EMBL/GenBank/DDBJ databases">
        <title>Comparative genome analysis confer to the adaptation heavy metal polluted environment.</title>
        <authorList>
            <person name="Li Y."/>
        </authorList>
    </citation>
    <scope>NUCLEOTIDE SEQUENCE [LARGE SCALE GENOMIC DNA]</scope>
    <source>
        <strain evidence="2">P1</strain>
    </source>
</reference>
<dbReference type="EMBL" id="CP043450">
    <property type="protein sequence ID" value="QEM11423.1"/>
    <property type="molecule type" value="Genomic_DNA"/>
</dbReference>
<name>A0A5C1I0I5_9SPHI</name>
<evidence type="ECO:0000313" key="3">
    <source>
        <dbReference type="Proteomes" id="UP000251402"/>
    </source>
</evidence>
<dbReference type="AlphaFoldDB" id="A0A5C1I0I5"/>
<dbReference type="InterPro" id="IPR029044">
    <property type="entry name" value="Nucleotide-diphossugar_trans"/>
</dbReference>
<protein>
    <submittedName>
        <fullName evidence="2">Glycosyltransferase family 2 protein</fullName>
    </submittedName>
</protein>
<organism evidence="2 3">
    <name type="scientific">Mucilaginibacter rubeus</name>
    <dbReference type="NCBI Taxonomy" id="2027860"/>
    <lineage>
        <taxon>Bacteria</taxon>
        <taxon>Pseudomonadati</taxon>
        <taxon>Bacteroidota</taxon>
        <taxon>Sphingobacteriia</taxon>
        <taxon>Sphingobacteriales</taxon>
        <taxon>Sphingobacteriaceae</taxon>
        <taxon>Mucilaginibacter</taxon>
    </lineage>
</organism>
<dbReference type="InterPro" id="IPR001173">
    <property type="entry name" value="Glyco_trans_2-like"/>
</dbReference>
<dbReference type="Pfam" id="PF00535">
    <property type="entry name" value="Glycos_transf_2"/>
    <property type="match status" value="1"/>
</dbReference>
<evidence type="ECO:0000313" key="2">
    <source>
        <dbReference type="EMBL" id="QEM11423.1"/>
    </source>
</evidence>
<dbReference type="GO" id="GO:0016758">
    <property type="term" value="F:hexosyltransferase activity"/>
    <property type="evidence" value="ECO:0007669"/>
    <property type="project" value="UniProtKB-ARBA"/>
</dbReference>
<gene>
    <name evidence="2" type="ORF">DEO27_015765</name>
</gene>
<sequence>MSPLVSIIIPVYNSALYLAEAINSCVNQTWQNIEVIIIDDGSTDESLSIAKTFENERIRVYHQENKNAAAARNSGLMKAKGDYIQFLDADDILSADKIEKQVTLLAANPGMVAVCSTIHFTDGHQPTEFEPSAYEEAFLLNLPPFDFLFNLYGGKNEGQGSMVQPNAWLCPKNIIEKAGKWNEDLTLDDDGEFFCRVVLASKGVTKSAGYNYYRKYQGNKNLSGLATQKHLRSQYNALSLKILWLKAKNPLPELTNMHARWLHGLLFKAYPAAPELMRQIKNDLKTLKASIRPEYPFGTTSGKLLSMVFGWKFAKRLQLFKYQLRKKPENSGKLS</sequence>
<dbReference type="Proteomes" id="UP000251402">
    <property type="component" value="Chromosome"/>
</dbReference>
<dbReference type="RefSeq" id="WP_112573960.1">
    <property type="nucleotide sequence ID" value="NZ_CP043450.1"/>
</dbReference>
<dbReference type="PANTHER" id="PTHR22916">
    <property type="entry name" value="GLYCOSYLTRANSFERASE"/>
    <property type="match status" value="1"/>
</dbReference>
<evidence type="ECO:0000259" key="1">
    <source>
        <dbReference type="Pfam" id="PF00535"/>
    </source>
</evidence>
<dbReference type="KEGG" id="mrub:DEO27_015765"/>